<keyword evidence="2" id="KW-0560">Oxidoreductase</keyword>
<organism evidence="2 3">
    <name type="scientific">Conexibacter stalactiti</name>
    <dbReference type="NCBI Taxonomy" id="1940611"/>
    <lineage>
        <taxon>Bacteria</taxon>
        <taxon>Bacillati</taxon>
        <taxon>Actinomycetota</taxon>
        <taxon>Thermoleophilia</taxon>
        <taxon>Solirubrobacterales</taxon>
        <taxon>Conexibacteraceae</taxon>
        <taxon>Conexibacter</taxon>
    </lineage>
</organism>
<dbReference type="GO" id="GO:0016491">
    <property type="term" value="F:oxidoreductase activity"/>
    <property type="evidence" value="ECO:0007669"/>
    <property type="project" value="UniProtKB-KW"/>
</dbReference>
<reference evidence="3" key="1">
    <citation type="submission" date="2023-07" db="EMBL/GenBank/DDBJ databases">
        <title>Conexibacter stalactiti sp. nov., isolated from stalactites in a lava cave and emended description of the genus Conexibacter.</title>
        <authorList>
            <person name="Lee S.D."/>
        </authorList>
    </citation>
    <scope>NUCLEOTIDE SEQUENCE [LARGE SCALE GENOMIC DNA]</scope>
    <source>
        <strain evidence="3">KCTC 39840</strain>
    </source>
</reference>
<evidence type="ECO:0000313" key="3">
    <source>
        <dbReference type="Proteomes" id="UP001284601"/>
    </source>
</evidence>
<dbReference type="SUPFAM" id="SSF52218">
    <property type="entry name" value="Flavoproteins"/>
    <property type="match status" value="1"/>
</dbReference>
<dbReference type="InterPro" id="IPR005025">
    <property type="entry name" value="FMN_Rdtase-like_dom"/>
</dbReference>
<dbReference type="InterPro" id="IPR029039">
    <property type="entry name" value="Flavoprotein-like_sf"/>
</dbReference>
<protein>
    <submittedName>
        <fullName evidence="2">NAD(P)H-dependent oxidoreductase</fullName>
        <ecNumber evidence="2">1.-.-.-</ecNumber>
    </submittedName>
</protein>
<dbReference type="InterPro" id="IPR050712">
    <property type="entry name" value="NAD(P)H-dep_reductase"/>
</dbReference>
<dbReference type="PANTHER" id="PTHR30543">
    <property type="entry name" value="CHROMATE REDUCTASE"/>
    <property type="match status" value="1"/>
</dbReference>
<dbReference type="PANTHER" id="PTHR30543:SF21">
    <property type="entry name" value="NAD(P)H-DEPENDENT FMN REDUCTASE LOT6"/>
    <property type="match status" value="1"/>
</dbReference>
<sequence>MRVLGIPGSVRQDSHNRKLLRAAAATLPSGVELELWDRLAELPHFDEDLERGPAPAAVQELRDAIAGADAVLISTPEYNAGVPGVLKNAIDWISRPFESHPLRDKPVAVVGASTGLFGAVWAQAEVRRVAAHIGARVLDHELPVGLADGAFGDDGTLSDPEQVAALAAVVQALVDDARVLEKA</sequence>
<dbReference type="Proteomes" id="UP001284601">
    <property type="component" value="Unassembled WGS sequence"/>
</dbReference>
<dbReference type="RefSeq" id="WP_318595785.1">
    <property type="nucleotide sequence ID" value="NZ_JAWSTH010000006.1"/>
</dbReference>
<comment type="caution">
    <text evidence="2">The sequence shown here is derived from an EMBL/GenBank/DDBJ whole genome shotgun (WGS) entry which is preliminary data.</text>
</comment>
<name>A0ABU4HJM0_9ACTN</name>
<evidence type="ECO:0000259" key="1">
    <source>
        <dbReference type="Pfam" id="PF03358"/>
    </source>
</evidence>
<dbReference type="EC" id="1.-.-.-" evidence="2"/>
<reference evidence="2 3" key="2">
    <citation type="submission" date="2023-10" db="EMBL/GenBank/DDBJ databases">
        <authorList>
            <person name="Han X.F."/>
        </authorList>
    </citation>
    <scope>NUCLEOTIDE SEQUENCE [LARGE SCALE GENOMIC DNA]</scope>
    <source>
        <strain evidence="2 3">KCTC 39840</strain>
    </source>
</reference>
<keyword evidence="3" id="KW-1185">Reference proteome</keyword>
<dbReference type="Pfam" id="PF03358">
    <property type="entry name" value="FMN_red"/>
    <property type="match status" value="1"/>
</dbReference>
<gene>
    <name evidence="2" type="ORF">R7226_04195</name>
</gene>
<evidence type="ECO:0000313" key="2">
    <source>
        <dbReference type="EMBL" id="MDW5593523.1"/>
    </source>
</evidence>
<proteinExistence type="predicted"/>
<feature type="domain" description="NADPH-dependent FMN reductase-like" evidence="1">
    <location>
        <begin position="1"/>
        <end position="144"/>
    </location>
</feature>
<accession>A0ABU4HJM0</accession>
<dbReference type="EMBL" id="JAWSTH010000006">
    <property type="protein sequence ID" value="MDW5593523.1"/>
    <property type="molecule type" value="Genomic_DNA"/>
</dbReference>
<dbReference type="Gene3D" id="3.40.50.360">
    <property type="match status" value="1"/>
</dbReference>